<sequence length="145" mass="16271">MKLKTYVINEKGLSLVEILASFVLLTIVFALLSHFIFQASIFTTKVEAHLTTINSAEKVLNDVKTKKVKYTGRQIKINKESVNEVDPIKINGKTYYPYVSTVSETPEVLQLERVHVQIFSTPITAGTREMSPIVDLYGYKDAGDS</sequence>
<dbReference type="Proteomes" id="UP000659496">
    <property type="component" value="Unassembled WGS sequence"/>
</dbReference>
<dbReference type="EMBL" id="JACSQY010000009">
    <property type="protein sequence ID" value="MBD7909098.1"/>
    <property type="molecule type" value="Genomic_DNA"/>
</dbReference>
<comment type="caution">
    <text evidence="4">The sequence shown here is derived from an EMBL/GenBank/DDBJ whole genome shotgun (WGS) entry which is preliminary data.</text>
</comment>
<accession>A0ABR8PLP9</accession>
<protein>
    <recommendedName>
        <fullName evidence="6">Prepilin-type N-terminal cleavage/methylation domain-containing protein</fullName>
    </recommendedName>
</protein>
<dbReference type="InterPro" id="IPR012902">
    <property type="entry name" value="N_methyl_site"/>
</dbReference>
<proteinExistence type="predicted"/>
<feature type="transmembrane region" description="Helical" evidence="3">
    <location>
        <begin position="12"/>
        <end position="37"/>
    </location>
</feature>
<reference evidence="4 5" key="1">
    <citation type="submission" date="2020-08" db="EMBL/GenBank/DDBJ databases">
        <title>A Genomic Blueprint of the Chicken Gut Microbiome.</title>
        <authorList>
            <person name="Gilroy R."/>
            <person name="Ravi A."/>
            <person name="Getino M."/>
            <person name="Pursley I."/>
            <person name="Horton D.L."/>
            <person name="Alikhan N.-F."/>
            <person name="Baker D."/>
            <person name="Gharbi K."/>
            <person name="Hall N."/>
            <person name="Watson M."/>
            <person name="Adriaenssens E.M."/>
            <person name="Foster-Nyarko E."/>
            <person name="Jarju S."/>
            <person name="Secka A."/>
            <person name="Antonio M."/>
            <person name="Oren A."/>
            <person name="Chaudhuri R."/>
            <person name="La Ragione R.M."/>
            <person name="Hildebrand F."/>
            <person name="Pallen M.J."/>
        </authorList>
    </citation>
    <scope>NUCLEOTIDE SEQUENCE [LARGE SCALE GENOMIC DNA]</scope>
    <source>
        <strain evidence="4 5">Sa3CUA8</strain>
    </source>
</reference>
<evidence type="ECO:0008006" key="6">
    <source>
        <dbReference type="Google" id="ProtNLM"/>
    </source>
</evidence>
<organism evidence="4 5">
    <name type="scientific">Sporosarcina gallistercoris</name>
    <dbReference type="NCBI Taxonomy" id="2762245"/>
    <lineage>
        <taxon>Bacteria</taxon>
        <taxon>Bacillati</taxon>
        <taxon>Bacillota</taxon>
        <taxon>Bacilli</taxon>
        <taxon>Bacillales</taxon>
        <taxon>Caryophanaceae</taxon>
        <taxon>Sporosarcina</taxon>
    </lineage>
</organism>
<dbReference type="PROSITE" id="PS00409">
    <property type="entry name" value="PROKAR_NTER_METHYL"/>
    <property type="match status" value="1"/>
</dbReference>
<evidence type="ECO:0000256" key="2">
    <source>
        <dbReference type="ARBA" id="ARBA00023287"/>
    </source>
</evidence>
<dbReference type="RefSeq" id="WP_191690909.1">
    <property type="nucleotide sequence ID" value="NZ_JACSQY010000009.1"/>
</dbReference>
<gene>
    <name evidence="4" type="ORF">H9659_12255</name>
</gene>
<evidence type="ECO:0000313" key="5">
    <source>
        <dbReference type="Proteomes" id="UP000659496"/>
    </source>
</evidence>
<keyword evidence="3" id="KW-0472">Membrane</keyword>
<comment type="subcellular location">
    <subcellularLocation>
        <location evidence="1">Cell surface</location>
    </subcellularLocation>
</comment>
<evidence type="ECO:0000313" key="4">
    <source>
        <dbReference type="EMBL" id="MBD7909098.1"/>
    </source>
</evidence>
<evidence type="ECO:0000256" key="3">
    <source>
        <dbReference type="SAM" id="Phobius"/>
    </source>
</evidence>
<name>A0ABR8PLP9_9BACL</name>
<evidence type="ECO:0000256" key="1">
    <source>
        <dbReference type="ARBA" id="ARBA00004241"/>
    </source>
</evidence>
<keyword evidence="3" id="KW-1133">Transmembrane helix</keyword>
<keyword evidence="3" id="KW-0812">Transmembrane</keyword>
<keyword evidence="5" id="KW-1185">Reference proteome</keyword>
<keyword evidence="2" id="KW-0178">Competence</keyword>